<dbReference type="AlphaFoldDB" id="A0A0C2GT96"/>
<accession>A0A0C2GT96</accession>
<protein>
    <submittedName>
        <fullName evidence="1">Uncharacterized protein</fullName>
    </submittedName>
</protein>
<dbReference type="InterPro" id="IPR036397">
    <property type="entry name" value="RNaseH_sf"/>
</dbReference>
<dbReference type="OrthoDB" id="3263820at2759"/>
<organism evidence="1 2">
    <name type="scientific">Ancylostoma duodenale</name>
    <dbReference type="NCBI Taxonomy" id="51022"/>
    <lineage>
        <taxon>Eukaryota</taxon>
        <taxon>Metazoa</taxon>
        <taxon>Ecdysozoa</taxon>
        <taxon>Nematoda</taxon>
        <taxon>Chromadorea</taxon>
        <taxon>Rhabditida</taxon>
        <taxon>Rhabditina</taxon>
        <taxon>Rhabditomorpha</taxon>
        <taxon>Strongyloidea</taxon>
        <taxon>Ancylostomatidae</taxon>
        <taxon>Ancylostomatinae</taxon>
        <taxon>Ancylostoma</taxon>
    </lineage>
</organism>
<dbReference type="Proteomes" id="UP000054047">
    <property type="component" value="Unassembled WGS sequence"/>
</dbReference>
<proteinExistence type="predicted"/>
<name>A0A0C2GT96_9BILA</name>
<sequence length="125" mass="14246">MFNLDGADGVDRYRNGLRKNRATFSRHNFEGGSFMVNAAMHATEATKSWLSKKKANVMDWPTCSPDQNTMEKLSRIPPRKVYSNLRQFHTIVELKRAIIDAWKDVENDFLENLAKGNLACAESPL</sequence>
<keyword evidence="2" id="KW-1185">Reference proteome</keyword>
<evidence type="ECO:0000313" key="1">
    <source>
        <dbReference type="EMBL" id="KIH60361.1"/>
    </source>
</evidence>
<dbReference type="GO" id="GO:0003676">
    <property type="term" value="F:nucleic acid binding"/>
    <property type="evidence" value="ECO:0007669"/>
    <property type="project" value="InterPro"/>
</dbReference>
<gene>
    <name evidence="1" type="ORF">ANCDUO_09390</name>
</gene>
<evidence type="ECO:0000313" key="2">
    <source>
        <dbReference type="Proteomes" id="UP000054047"/>
    </source>
</evidence>
<dbReference type="Gene3D" id="3.30.420.10">
    <property type="entry name" value="Ribonuclease H-like superfamily/Ribonuclease H"/>
    <property type="match status" value="1"/>
</dbReference>
<dbReference type="EMBL" id="KN731028">
    <property type="protein sequence ID" value="KIH60361.1"/>
    <property type="molecule type" value="Genomic_DNA"/>
</dbReference>
<reference evidence="1 2" key="1">
    <citation type="submission" date="2013-12" db="EMBL/GenBank/DDBJ databases">
        <title>Draft genome of the parsitic nematode Ancylostoma duodenale.</title>
        <authorList>
            <person name="Mitreva M."/>
        </authorList>
    </citation>
    <scope>NUCLEOTIDE SEQUENCE [LARGE SCALE GENOMIC DNA]</scope>
    <source>
        <strain evidence="1 2">Zhejiang</strain>
    </source>
</reference>